<proteinExistence type="predicted"/>
<accession>A0A2P5DBU7</accession>
<protein>
    <submittedName>
        <fullName evidence="1">Uncharacterized protein</fullName>
    </submittedName>
</protein>
<dbReference type="AlphaFoldDB" id="A0A2P5DBU7"/>
<evidence type="ECO:0000313" key="1">
    <source>
        <dbReference type="EMBL" id="PON70769.1"/>
    </source>
</evidence>
<evidence type="ECO:0000313" key="2">
    <source>
        <dbReference type="Proteomes" id="UP000237105"/>
    </source>
</evidence>
<dbReference type="Proteomes" id="UP000237105">
    <property type="component" value="Unassembled WGS sequence"/>
</dbReference>
<name>A0A2P5DBU7_PARAD</name>
<dbReference type="EMBL" id="JXTB01000048">
    <property type="protein sequence ID" value="PON70769.1"/>
    <property type="molecule type" value="Genomic_DNA"/>
</dbReference>
<sequence length="103" mass="11181">MHTTCRSNGIVGSLVDWVAHDKLKATQGCRHIHLDTYDASFHGIGNHYLIIGWHMTNSWQPTSGLQASNMARLVGQASHVLLRVIPGSHPRVPGGQNSCQGMG</sequence>
<keyword evidence="2" id="KW-1185">Reference proteome</keyword>
<reference evidence="2" key="1">
    <citation type="submission" date="2016-06" db="EMBL/GenBank/DDBJ databases">
        <title>Parallel loss of symbiosis genes in relatives of nitrogen-fixing non-legume Parasponia.</title>
        <authorList>
            <person name="Van Velzen R."/>
            <person name="Holmer R."/>
            <person name="Bu F."/>
            <person name="Rutten L."/>
            <person name="Van Zeijl A."/>
            <person name="Liu W."/>
            <person name="Santuari L."/>
            <person name="Cao Q."/>
            <person name="Sharma T."/>
            <person name="Shen D."/>
            <person name="Roswanjaya Y."/>
            <person name="Wardhani T."/>
            <person name="Kalhor M.S."/>
            <person name="Jansen J."/>
            <person name="Van den Hoogen J."/>
            <person name="Gungor B."/>
            <person name="Hartog M."/>
            <person name="Hontelez J."/>
            <person name="Verver J."/>
            <person name="Yang W.-C."/>
            <person name="Schijlen E."/>
            <person name="Repin R."/>
            <person name="Schilthuizen M."/>
            <person name="Schranz E."/>
            <person name="Heidstra R."/>
            <person name="Miyata K."/>
            <person name="Fedorova E."/>
            <person name="Kohlen W."/>
            <person name="Bisseling T."/>
            <person name="Smit S."/>
            <person name="Geurts R."/>
        </authorList>
    </citation>
    <scope>NUCLEOTIDE SEQUENCE [LARGE SCALE GENOMIC DNA]</scope>
    <source>
        <strain evidence="2">cv. WU1-14</strain>
    </source>
</reference>
<organism evidence="1 2">
    <name type="scientific">Parasponia andersonii</name>
    <name type="common">Sponia andersonii</name>
    <dbReference type="NCBI Taxonomy" id="3476"/>
    <lineage>
        <taxon>Eukaryota</taxon>
        <taxon>Viridiplantae</taxon>
        <taxon>Streptophyta</taxon>
        <taxon>Embryophyta</taxon>
        <taxon>Tracheophyta</taxon>
        <taxon>Spermatophyta</taxon>
        <taxon>Magnoliopsida</taxon>
        <taxon>eudicotyledons</taxon>
        <taxon>Gunneridae</taxon>
        <taxon>Pentapetalae</taxon>
        <taxon>rosids</taxon>
        <taxon>fabids</taxon>
        <taxon>Rosales</taxon>
        <taxon>Cannabaceae</taxon>
        <taxon>Parasponia</taxon>
    </lineage>
</organism>
<comment type="caution">
    <text evidence="1">The sequence shown here is derived from an EMBL/GenBank/DDBJ whole genome shotgun (WGS) entry which is preliminary data.</text>
</comment>
<gene>
    <name evidence="1" type="ORF">PanWU01x14_077950</name>
</gene>